<name>G7H5S6_9ACTN</name>
<evidence type="ECO:0000313" key="3">
    <source>
        <dbReference type="Proteomes" id="UP000035088"/>
    </source>
</evidence>
<proteinExistence type="predicted"/>
<reference evidence="2 3" key="1">
    <citation type="submission" date="2011-11" db="EMBL/GenBank/DDBJ databases">
        <title>Whole genome shotgun sequence of Gordonia araii NBRC 100433.</title>
        <authorList>
            <person name="Yoshida Y."/>
            <person name="Hosoyama A."/>
            <person name="Tsuchikane K."/>
            <person name="Katsumata H."/>
            <person name="Yamazaki S."/>
            <person name="Fujita N."/>
        </authorList>
    </citation>
    <scope>NUCLEOTIDE SEQUENCE [LARGE SCALE GENOMIC DNA]</scope>
    <source>
        <strain evidence="2 3">NBRC 100433</strain>
    </source>
</reference>
<protein>
    <submittedName>
        <fullName evidence="2">Uncharacterized protein</fullName>
    </submittedName>
</protein>
<keyword evidence="1" id="KW-0472">Membrane</keyword>
<accession>G7H5S6</accession>
<feature type="transmembrane region" description="Helical" evidence="1">
    <location>
        <begin position="30"/>
        <end position="48"/>
    </location>
</feature>
<gene>
    <name evidence="2" type="ORF">GOARA_064_02030</name>
</gene>
<dbReference type="OrthoDB" id="4571146at2"/>
<organism evidence="2 3">
    <name type="scientific">Gordonia araii NBRC 100433</name>
    <dbReference type="NCBI Taxonomy" id="1073574"/>
    <lineage>
        <taxon>Bacteria</taxon>
        <taxon>Bacillati</taxon>
        <taxon>Actinomycetota</taxon>
        <taxon>Actinomycetes</taxon>
        <taxon>Mycobacteriales</taxon>
        <taxon>Gordoniaceae</taxon>
        <taxon>Gordonia</taxon>
    </lineage>
</organism>
<evidence type="ECO:0000313" key="2">
    <source>
        <dbReference type="EMBL" id="GAB11201.1"/>
    </source>
</evidence>
<comment type="caution">
    <text evidence="2">The sequence shown here is derived from an EMBL/GenBank/DDBJ whole genome shotgun (WGS) entry which is preliminary data.</text>
</comment>
<evidence type="ECO:0000256" key="1">
    <source>
        <dbReference type="SAM" id="Phobius"/>
    </source>
</evidence>
<dbReference type="AlphaFoldDB" id="G7H5S6"/>
<dbReference type="Proteomes" id="UP000035088">
    <property type="component" value="Unassembled WGS sequence"/>
</dbReference>
<keyword evidence="1" id="KW-0812">Transmembrane</keyword>
<dbReference type="RefSeq" id="WP_007323276.1">
    <property type="nucleotide sequence ID" value="NZ_BAEE01000064.1"/>
</dbReference>
<keyword evidence="3" id="KW-1185">Reference proteome</keyword>
<dbReference type="EMBL" id="BAEE01000064">
    <property type="protein sequence ID" value="GAB11201.1"/>
    <property type="molecule type" value="Genomic_DNA"/>
</dbReference>
<keyword evidence="1" id="KW-1133">Transmembrane helix</keyword>
<sequence>MIDRLVMAGIVVVAGLVVAAAVGPLRPHALLVGGAVAAVILGVLRLSISLGARSAPPPQPWDSERDDALVRWQARTRNLIAWADGTRGDWDRHLRPILAREFLMATGNRHGAARRGATAGTLGATGRMTFGPELWPWVDPLGANYADRDQPGPGRDTLDAILKQLEQL</sequence>
<dbReference type="STRING" id="1073574.GOARA_064_02030"/>